<keyword evidence="5" id="KW-1185">Reference proteome</keyword>
<dbReference type="InterPro" id="IPR024079">
    <property type="entry name" value="MetalloPept_cat_dom_sf"/>
</dbReference>
<dbReference type="PANTHER" id="PTHR11905:SF159">
    <property type="entry name" value="ADAM METALLOPROTEASE"/>
    <property type="match status" value="1"/>
</dbReference>
<feature type="domain" description="Peptidase M12B" evidence="3">
    <location>
        <begin position="174"/>
        <end position="388"/>
    </location>
</feature>
<dbReference type="OrthoDB" id="5242130at2"/>
<organism evidence="4 5">
    <name type="scientific">Aeromonas cavernicola</name>
    <dbReference type="NCBI Taxonomy" id="1006623"/>
    <lineage>
        <taxon>Bacteria</taxon>
        <taxon>Pseudomonadati</taxon>
        <taxon>Pseudomonadota</taxon>
        <taxon>Gammaproteobacteria</taxon>
        <taxon>Aeromonadales</taxon>
        <taxon>Aeromonadaceae</taxon>
        <taxon>Aeromonas</taxon>
    </lineage>
</organism>
<dbReference type="SUPFAM" id="SSF55486">
    <property type="entry name" value="Metalloproteases ('zincins'), catalytic domain"/>
    <property type="match status" value="1"/>
</dbReference>
<comment type="caution">
    <text evidence="4">The sequence shown here is derived from an EMBL/GenBank/DDBJ whole genome shotgun (WGS) entry which is preliminary data.</text>
</comment>
<dbReference type="AlphaFoldDB" id="A0A2H9U988"/>
<evidence type="ECO:0000259" key="3">
    <source>
        <dbReference type="PROSITE" id="PS50215"/>
    </source>
</evidence>
<sequence length="661" mass="70420">MKYRVAVIAIALSIPAMAAPRWSFQESGEHARQAFDLRATKVTVVTPDTPFEDDGLADKLTLPLPDGSVVEYYIHPNQVLASALALRYPSIKTYSGTSTKLASDTGRFDITEQGFHGMFMHQGQTFYIDPLPDGLAYAVYAQKNVLRRQEADEAAETFSQDEQRGVLVEGNLRKRYAIAISATGEYTQYHGGTKVAALSAIATLLNRVNEVYRRDVGVEFQLVADNDKVIFTDPATDPFTNSTQDISINQQQQALLLTSEFDLGHVLTTSGGGLATMRSLCHPTHRSRGMTGAFNPSGDGFYIDYVAHELGHQLGADHTFNGTAQACATGRRTNSAWEPGSGSTIMGYSGLCGSENLQSSSTPFFHSKSIEQMRTLMASLPSCGTTLPSTNNAPVVDAGPDWVIPANTAFTLNAGRALDLDGNTLTYTWEQLDLGEASGSAVTMIDDGTRPLFRFVTPTVNPTRTLPAMSSLFAGTLASGEAWPTTNRDLNFRLTVRDGQGGVSGDEMVVRVVNTGTAFAITTPSVGSMVAGSNQTVTWNVANTDQPPINCTSVDLALTQDGGLTWADLAQGLPNNGAATVLMPASLLSSARLRLTCSNNIFFAINGVNQMAADPAPDTPVATGGNTSNLSSSGSSGGGSLGLYVLLMLGGIRLWPRCYGR</sequence>
<evidence type="ECO:0000313" key="5">
    <source>
        <dbReference type="Proteomes" id="UP000235861"/>
    </source>
</evidence>
<feature type="signal peptide" evidence="2">
    <location>
        <begin position="1"/>
        <end position="18"/>
    </location>
</feature>
<gene>
    <name evidence="4" type="ORF">CUC53_00915</name>
</gene>
<evidence type="ECO:0000256" key="1">
    <source>
        <dbReference type="SAM" id="MobiDB-lite"/>
    </source>
</evidence>
<feature type="chain" id="PRO_5014195843" description="Peptidase M12B domain-containing protein" evidence="2">
    <location>
        <begin position="19"/>
        <end position="661"/>
    </location>
</feature>
<evidence type="ECO:0000256" key="2">
    <source>
        <dbReference type="SAM" id="SignalP"/>
    </source>
</evidence>
<dbReference type="InterPro" id="IPR001590">
    <property type="entry name" value="Peptidase_M12B"/>
</dbReference>
<feature type="region of interest" description="Disordered" evidence="1">
    <location>
        <begin position="616"/>
        <end position="637"/>
    </location>
</feature>
<dbReference type="RefSeq" id="WP_100292417.1">
    <property type="nucleotide sequence ID" value="NZ_PGGC01000005.1"/>
</dbReference>
<reference evidence="4 5" key="1">
    <citation type="submission" date="2017-11" db="EMBL/GenBank/DDBJ databases">
        <title>Draft genome sequence of environmental isolate Aeromonas cavernicola sp. nov. MDC 2508.</title>
        <authorList>
            <person name="Colston S.M."/>
            <person name="Navarro A."/>
            <person name="Martinez-Murcia A.J."/>
            <person name="Graf J."/>
        </authorList>
    </citation>
    <scope>NUCLEOTIDE SEQUENCE [LARGE SCALE GENOMIC DNA]</scope>
    <source>
        <strain evidence="4 5">MDC 2508</strain>
    </source>
</reference>
<dbReference type="GO" id="GO:0006508">
    <property type="term" value="P:proteolysis"/>
    <property type="evidence" value="ECO:0007669"/>
    <property type="project" value="InterPro"/>
</dbReference>
<dbReference type="PROSITE" id="PS50215">
    <property type="entry name" value="ADAM_MEPRO"/>
    <property type="match status" value="1"/>
</dbReference>
<dbReference type="Pfam" id="PF13583">
    <property type="entry name" value="Reprolysin_4"/>
    <property type="match status" value="1"/>
</dbReference>
<name>A0A2H9U988_9GAMM</name>
<protein>
    <recommendedName>
        <fullName evidence="3">Peptidase M12B domain-containing protein</fullName>
    </recommendedName>
</protein>
<accession>A0A2H9U988</accession>
<dbReference type="Gene3D" id="2.60.40.10">
    <property type="entry name" value="Immunoglobulins"/>
    <property type="match status" value="1"/>
</dbReference>
<dbReference type="InterPro" id="IPR013783">
    <property type="entry name" value="Ig-like_fold"/>
</dbReference>
<dbReference type="PANTHER" id="PTHR11905">
    <property type="entry name" value="ADAM A DISINTEGRIN AND METALLOPROTEASE DOMAIN"/>
    <property type="match status" value="1"/>
</dbReference>
<keyword evidence="2" id="KW-0732">Signal</keyword>
<dbReference type="Proteomes" id="UP000235861">
    <property type="component" value="Unassembled WGS sequence"/>
</dbReference>
<dbReference type="EMBL" id="PGGC01000005">
    <property type="protein sequence ID" value="PJG60596.1"/>
    <property type="molecule type" value="Genomic_DNA"/>
</dbReference>
<evidence type="ECO:0000313" key="4">
    <source>
        <dbReference type="EMBL" id="PJG60596.1"/>
    </source>
</evidence>
<feature type="compositionally biased region" description="Low complexity" evidence="1">
    <location>
        <begin position="616"/>
        <end position="634"/>
    </location>
</feature>
<proteinExistence type="predicted"/>
<dbReference type="GO" id="GO:0004222">
    <property type="term" value="F:metalloendopeptidase activity"/>
    <property type="evidence" value="ECO:0007669"/>
    <property type="project" value="InterPro"/>
</dbReference>
<dbReference type="Gene3D" id="3.40.390.10">
    <property type="entry name" value="Collagenase (Catalytic Domain)"/>
    <property type="match status" value="1"/>
</dbReference>